<proteinExistence type="predicted"/>
<dbReference type="EMBL" id="NMUH01005886">
    <property type="protein sequence ID" value="MQM13930.1"/>
    <property type="molecule type" value="Genomic_DNA"/>
</dbReference>
<sequence length="107" mass="11487">MEQDLEEPLLPPKASSGSVWALSFVGVQESWCVDTTGHCVDTTGIVFKLGFWDSDLVLTPQGIVSTPQSKCVNTTGHCVDTTAIVFKLGFWDSDLVSTPQGIVSTPQ</sequence>
<gene>
    <name evidence="1" type="ORF">Taro_046856</name>
</gene>
<reference evidence="1" key="1">
    <citation type="submission" date="2017-07" db="EMBL/GenBank/DDBJ databases">
        <title>Taro Niue Genome Assembly and Annotation.</title>
        <authorList>
            <person name="Atibalentja N."/>
            <person name="Keating K."/>
            <person name="Fields C.J."/>
        </authorList>
    </citation>
    <scope>NUCLEOTIDE SEQUENCE</scope>
    <source>
        <strain evidence="1">Niue_2</strain>
        <tissue evidence="1">Leaf</tissue>
    </source>
</reference>
<accession>A0A843X7M9</accession>
<name>A0A843X7M9_COLES</name>
<evidence type="ECO:0000313" key="2">
    <source>
        <dbReference type="Proteomes" id="UP000652761"/>
    </source>
</evidence>
<feature type="non-terminal residue" evidence="1">
    <location>
        <position position="1"/>
    </location>
</feature>
<keyword evidence="2" id="KW-1185">Reference proteome</keyword>
<organism evidence="1 2">
    <name type="scientific">Colocasia esculenta</name>
    <name type="common">Wild taro</name>
    <name type="synonym">Arum esculentum</name>
    <dbReference type="NCBI Taxonomy" id="4460"/>
    <lineage>
        <taxon>Eukaryota</taxon>
        <taxon>Viridiplantae</taxon>
        <taxon>Streptophyta</taxon>
        <taxon>Embryophyta</taxon>
        <taxon>Tracheophyta</taxon>
        <taxon>Spermatophyta</taxon>
        <taxon>Magnoliopsida</taxon>
        <taxon>Liliopsida</taxon>
        <taxon>Araceae</taxon>
        <taxon>Aroideae</taxon>
        <taxon>Colocasieae</taxon>
        <taxon>Colocasia</taxon>
    </lineage>
</organism>
<comment type="caution">
    <text evidence="1">The sequence shown here is derived from an EMBL/GenBank/DDBJ whole genome shotgun (WGS) entry which is preliminary data.</text>
</comment>
<evidence type="ECO:0000313" key="1">
    <source>
        <dbReference type="EMBL" id="MQM13930.1"/>
    </source>
</evidence>
<dbReference type="Proteomes" id="UP000652761">
    <property type="component" value="Unassembled WGS sequence"/>
</dbReference>
<dbReference type="AlphaFoldDB" id="A0A843X7M9"/>
<protein>
    <submittedName>
        <fullName evidence="1">Uncharacterized protein</fullName>
    </submittedName>
</protein>